<gene>
    <name evidence="2" type="ordered locus">Caul_2357</name>
</gene>
<sequence length="238" mass="26097">MLLIRTLHKWFGLILGLQFLLWTVSGAMMALLDHHKVSGEHTVRAPVALAAPTKLVPIGELATLVGAPIQSVKLRPLNGRYVYEAKTSAGTSMLDATSGRPVVIDAVAARGLADAAYVGDGKITAVEPVTQHGLETRGLVLPLWKASFNDAGHTTLYVAAATGDVVERRTDTWRLWDVFWMLHIMDYSNRTSFNHPLIITVATGVAWLALSGVILLFRSFRRSDFAWALDGLDRLRSR</sequence>
<name>B0SV15_CAUSK</name>
<dbReference type="HOGENOM" id="CLU_066006_0_0_5"/>
<keyword evidence="1" id="KW-1133">Transmembrane helix</keyword>
<dbReference type="AlphaFoldDB" id="B0SV15"/>
<feature type="transmembrane region" description="Helical" evidence="1">
    <location>
        <begin position="197"/>
        <end position="217"/>
    </location>
</feature>
<proteinExistence type="predicted"/>
<dbReference type="KEGG" id="cak:Caul_2357"/>
<dbReference type="EMBL" id="CP000927">
    <property type="protein sequence ID" value="ABZ71484.1"/>
    <property type="molecule type" value="Genomic_DNA"/>
</dbReference>
<accession>B0SV15</accession>
<keyword evidence="1" id="KW-0472">Membrane</keyword>
<organism evidence="2">
    <name type="scientific">Caulobacter sp. (strain K31)</name>
    <dbReference type="NCBI Taxonomy" id="366602"/>
    <lineage>
        <taxon>Bacteria</taxon>
        <taxon>Pseudomonadati</taxon>
        <taxon>Pseudomonadota</taxon>
        <taxon>Alphaproteobacteria</taxon>
        <taxon>Caulobacterales</taxon>
        <taxon>Caulobacteraceae</taxon>
        <taxon>Caulobacter</taxon>
    </lineage>
</organism>
<evidence type="ECO:0000256" key="1">
    <source>
        <dbReference type="SAM" id="Phobius"/>
    </source>
</evidence>
<dbReference type="OrthoDB" id="9806195at2"/>
<reference evidence="2" key="1">
    <citation type="submission" date="2008-01" db="EMBL/GenBank/DDBJ databases">
        <title>Complete sequence of chromosome of Caulobacter sp. K31.</title>
        <authorList>
            <consortium name="US DOE Joint Genome Institute"/>
            <person name="Copeland A."/>
            <person name="Lucas S."/>
            <person name="Lapidus A."/>
            <person name="Barry K."/>
            <person name="Glavina del Rio T."/>
            <person name="Dalin E."/>
            <person name="Tice H."/>
            <person name="Pitluck S."/>
            <person name="Bruce D."/>
            <person name="Goodwin L."/>
            <person name="Thompson L.S."/>
            <person name="Brettin T."/>
            <person name="Detter J.C."/>
            <person name="Han C."/>
            <person name="Schmutz J."/>
            <person name="Larimer F."/>
            <person name="Land M."/>
            <person name="Hauser L."/>
            <person name="Kyrpides N."/>
            <person name="Kim E."/>
            <person name="Stephens C."/>
            <person name="Richardson P."/>
        </authorList>
    </citation>
    <scope>NUCLEOTIDE SEQUENCE [LARGE SCALE GENOMIC DNA]</scope>
    <source>
        <strain evidence="2">K31</strain>
    </source>
</reference>
<protein>
    <submittedName>
        <fullName evidence="2">PepSY-associated TM helix</fullName>
    </submittedName>
</protein>
<dbReference type="STRING" id="366602.Caul_2357"/>
<dbReference type="eggNOG" id="COG3182">
    <property type="taxonomic scope" value="Bacteria"/>
</dbReference>
<evidence type="ECO:0000313" key="2">
    <source>
        <dbReference type="EMBL" id="ABZ71484.1"/>
    </source>
</evidence>
<keyword evidence="1" id="KW-0812">Transmembrane</keyword>